<dbReference type="EMBL" id="ADNV01000123">
    <property type="protein sequence ID" value="EFG78387.1"/>
    <property type="molecule type" value="Genomic_DNA"/>
</dbReference>
<evidence type="ECO:0000256" key="1">
    <source>
        <dbReference type="SAM" id="MobiDB-lite"/>
    </source>
</evidence>
<evidence type="ECO:0000256" key="2">
    <source>
        <dbReference type="SAM" id="SignalP"/>
    </source>
</evidence>
<dbReference type="InterPro" id="IPR032710">
    <property type="entry name" value="NTF2-like_dom_sf"/>
</dbReference>
<dbReference type="HOGENOM" id="CLU_1675946_0_0_11"/>
<organism evidence="3 4">
    <name type="scientific">Mycobacterium parascrofulaceum ATCC BAA-614</name>
    <dbReference type="NCBI Taxonomy" id="525368"/>
    <lineage>
        <taxon>Bacteria</taxon>
        <taxon>Bacillati</taxon>
        <taxon>Actinomycetota</taxon>
        <taxon>Actinomycetes</taxon>
        <taxon>Mycobacteriales</taxon>
        <taxon>Mycobacteriaceae</taxon>
        <taxon>Mycobacterium</taxon>
        <taxon>Mycobacterium simiae complex</taxon>
    </lineage>
</organism>
<feature type="region of interest" description="Disordered" evidence="1">
    <location>
        <begin position="23"/>
        <end position="55"/>
    </location>
</feature>
<dbReference type="SUPFAM" id="SSF54427">
    <property type="entry name" value="NTF2-like"/>
    <property type="match status" value="1"/>
</dbReference>
<dbReference type="Gene3D" id="3.10.450.50">
    <property type="match status" value="1"/>
</dbReference>
<keyword evidence="2" id="KW-0732">Signal</keyword>
<reference evidence="3 4" key="1">
    <citation type="submission" date="2010-04" db="EMBL/GenBank/DDBJ databases">
        <authorList>
            <person name="Muzny D."/>
            <person name="Qin X."/>
            <person name="Deng J."/>
            <person name="Jiang H."/>
            <person name="Liu Y."/>
            <person name="Qu J."/>
            <person name="Song X.-Z."/>
            <person name="Zhang L."/>
            <person name="Thornton R."/>
            <person name="Coyle M."/>
            <person name="Francisco L."/>
            <person name="Jackson L."/>
            <person name="Javaid M."/>
            <person name="Korchina V."/>
            <person name="Kovar C."/>
            <person name="Mata R."/>
            <person name="Mathew T."/>
            <person name="Ngo R."/>
            <person name="Nguyen L."/>
            <person name="Nguyen N."/>
            <person name="Okwuonu G."/>
            <person name="Ongeri F."/>
            <person name="Pham C."/>
            <person name="Simmons D."/>
            <person name="Wilczek-Boney K."/>
            <person name="Hale W."/>
            <person name="Jakkamsetti A."/>
            <person name="Pham P."/>
            <person name="Ruth R."/>
            <person name="San Lucas F."/>
            <person name="Warren J."/>
            <person name="Zhang J."/>
            <person name="Zhao Z."/>
            <person name="Zhou C."/>
            <person name="Zhu D."/>
            <person name="Lee S."/>
            <person name="Bess C."/>
            <person name="Blankenburg K."/>
            <person name="Forbes L."/>
            <person name="Fu Q."/>
            <person name="Gubbala S."/>
            <person name="Hirani K."/>
            <person name="Jayaseelan J.C."/>
            <person name="Lara F."/>
            <person name="Munidasa M."/>
            <person name="Palculict T."/>
            <person name="Patil S."/>
            <person name="Pu L.-L."/>
            <person name="Saada N."/>
            <person name="Tang L."/>
            <person name="Weissenberger G."/>
            <person name="Zhu Y."/>
            <person name="Hemphill L."/>
            <person name="Shang Y."/>
            <person name="Youmans B."/>
            <person name="Ayvaz T."/>
            <person name="Ross M."/>
            <person name="Santibanez J."/>
            <person name="Aqrawi P."/>
            <person name="Gross S."/>
            <person name="Joshi V."/>
            <person name="Fowler G."/>
            <person name="Nazareth L."/>
            <person name="Reid J."/>
            <person name="Worley K."/>
            <person name="Petrosino J."/>
            <person name="Highlander S."/>
            <person name="Gibbs R."/>
        </authorList>
    </citation>
    <scope>NUCLEOTIDE SEQUENCE [LARGE SCALE GENOMIC DNA]</scope>
    <source>
        <strain evidence="3 4">ATCC BAA-614</strain>
    </source>
</reference>
<evidence type="ECO:0000313" key="4">
    <source>
        <dbReference type="Proteomes" id="UP000003653"/>
    </source>
</evidence>
<name>D5P685_9MYCO</name>
<evidence type="ECO:0008006" key="5">
    <source>
        <dbReference type="Google" id="ProtNLM"/>
    </source>
</evidence>
<dbReference type="Proteomes" id="UP000003653">
    <property type="component" value="Unassembled WGS sequence"/>
</dbReference>
<evidence type="ECO:0000313" key="3">
    <source>
        <dbReference type="EMBL" id="EFG78387.1"/>
    </source>
</evidence>
<accession>D5P685</accession>
<gene>
    <name evidence="3" type="ORF">HMPREF0591_1679</name>
</gene>
<proteinExistence type="predicted"/>
<feature type="compositionally biased region" description="Low complexity" evidence="1">
    <location>
        <begin position="27"/>
        <end position="43"/>
    </location>
</feature>
<protein>
    <recommendedName>
        <fullName evidence="5">Lipoprotein</fullName>
    </recommendedName>
</protein>
<dbReference type="AlphaFoldDB" id="D5P685"/>
<keyword evidence="4" id="KW-1185">Reference proteome</keyword>
<dbReference type="eggNOG" id="ENOG5030PGG">
    <property type="taxonomic scope" value="Bacteria"/>
</dbReference>
<feature type="signal peptide" evidence="2">
    <location>
        <begin position="1"/>
        <end position="19"/>
    </location>
</feature>
<comment type="caution">
    <text evidence="3">The sequence shown here is derived from an EMBL/GenBank/DDBJ whole genome shotgun (WGS) entry which is preliminary data.</text>
</comment>
<sequence>MWLTAALAALCASCSSVIGGTATGGHPSSSSSATAAAPTASSAPVPPATPSAEDQVRETVTAFQDAYNTQNWTAYTELMCVAMRAKFTGPVLDYVKKGRSESGLTHVSITSVTVNGDTATASMTSSNEALGTRSVSLPLKLEDGWKICQT</sequence>
<feature type="chain" id="PRO_5038791188" description="Lipoprotein" evidence="2">
    <location>
        <begin position="20"/>
        <end position="150"/>
    </location>
</feature>